<comment type="caution">
    <text evidence="1">The sequence shown here is derived from an EMBL/GenBank/DDBJ whole genome shotgun (WGS) entry which is preliminary data.</text>
</comment>
<proteinExistence type="predicted"/>
<evidence type="ECO:0000313" key="2">
    <source>
        <dbReference type="Proteomes" id="UP001597197"/>
    </source>
</evidence>
<dbReference type="InterPro" id="IPR019613">
    <property type="entry name" value="DUF4198"/>
</dbReference>
<protein>
    <submittedName>
        <fullName evidence="1">DUF4198 domain-containing protein</fullName>
    </submittedName>
</protein>
<name>A0ABW4QZI3_9BACT</name>
<keyword evidence="2" id="KW-1185">Reference proteome</keyword>
<dbReference type="RefSeq" id="WP_382316872.1">
    <property type="nucleotide sequence ID" value="NZ_JBHUFD010000018.1"/>
</dbReference>
<organism evidence="1 2">
    <name type="scientific">Hymenobacter bucti</name>
    <dbReference type="NCBI Taxonomy" id="1844114"/>
    <lineage>
        <taxon>Bacteria</taxon>
        <taxon>Pseudomonadati</taxon>
        <taxon>Bacteroidota</taxon>
        <taxon>Cytophagia</taxon>
        <taxon>Cytophagales</taxon>
        <taxon>Hymenobacteraceae</taxon>
        <taxon>Hymenobacter</taxon>
    </lineage>
</organism>
<sequence>MTSGTIPFKLILGGLLLATTAALANEFWLQPASYRVAVGAPVPLRLLVGADFAGAAWARPTRRVRRFVHLGPTSLADSADLRPALLADSVAPTLTCRTPGTHVVVLTSALTFSELPANKFTAYLRAQGLDKALLYRQQQGQTTKPGREAYRRCAKALVLATASPRAPGSPADTTYRRPLNLPLELVPEQNPYYLRPGAALTLRVLQHGQPVPGALVHFWDASPVAAGGRGPTVAARTHYFSTRANNNGRVLLRLSGSGPYLAAATYLEAAPAELTSQADWLSTWATLTFGGPGAPTDGPTSLFRK</sequence>
<accession>A0ABW4QZI3</accession>
<evidence type="ECO:0000313" key="1">
    <source>
        <dbReference type="EMBL" id="MFD1874776.1"/>
    </source>
</evidence>
<dbReference type="EMBL" id="JBHUFD010000018">
    <property type="protein sequence ID" value="MFD1874776.1"/>
    <property type="molecule type" value="Genomic_DNA"/>
</dbReference>
<dbReference type="Proteomes" id="UP001597197">
    <property type="component" value="Unassembled WGS sequence"/>
</dbReference>
<reference evidence="2" key="1">
    <citation type="journal article" date="2019" name="Int. J. Syst. Evol. Microbiol.">
        <title>The Global Catalogue of Microorganisms (GCM) 10K type strain sequencing project: providing services to taxonomists for standard genome sequencing and annotation.</title>
        <authorList>
            <consortium name="The Broad Institute Genomics Platform"/>
            <consortium name="The Broad Institute Genome Sequencing Center for Infectious Disease"/>
            <person name="Wu L."/>
            <person name="Ma J."/>
        </authorList>
    </citation>
    <scope>NUCLEOTIDE SEQUENCE [LARGE SCALE GENOMIC DNA]</scope>
    <source>
        <strain evidence="2">CGMCC 1.15795</strain>
    </source>
</reference>
<gene>
    <name evidence="1" type="ORF">ACFSDX_20235</name>
</gene>
<dbReference type="Pfam" id="PF10670">
    <property type="entry name" value="DUF4198"/>
    <property type="match status" value="1"/>
</dbReference>